<evidence type="ECO:0000313" key="3">
    <source>
        <dbReference type="Proteomes" id="UP001188597"/>
    </source>
</evidence>
<dbReference type="PANTHER" id="PTHR14873">
    <property type="entry name" value="OS06G0694100 PROTEIN"/>
    <property type="match status" value="1"/>
</dbReference>
<keyword evidence="3" id="KW-1185">Reference proteome</keyword>
<protein>
    <submittedName>
        <fullName evidence="2">Uncharacterized protein</fullName>
    </submittedName>
</protein>
<feature type="region of interest" description="Disordered" evidence="1">
    <location>
        <begin position="146"/>
        <end position="182"/>
    </location>
</feature>
<evidence type="ECO:0000256" key="1">
    <source>
        <dbReference type="SAM" id="MobiDB-lite"/>
    </source>
</evidence>
<dbReference type="PANTHER" id="PTHR14873:SF1">
    <property type="entry name" value="OS06G0694100 PROTEIN"/>
    <property type="match status" value="1"/>
</dbReference>
<feature type="compositionally biased region" description="Basic residues" evidence="1">
    <location>
        <begin position="146"/>
        <end position="167"/>
    </location>
</feature>
<dbReference type="SUPFAM" id="SSF51445">
    <property type="entry name" value="(Trans)glycosidases"/>
    <property type="match status" value="1"/>
</dbReference>
<dbReference type="AlphaFoldDB" id="A0AA89B8T7"/>
<reference evidence="2" key="1">
    <citation type="submission" date="2022-12" db="EMBL/GenBank/DDBJ databases">
        <title>Draft genome assemblies for two species of Escallonia (Escalloniales).</title>
        <authorList>
            <person name="Chanderbali A."/>
            <person name="Dervinis C."/>
            <person name="Anghel I."/>
            <person name="Soltis D."/>
            <person name="Soltis P."/>
            <person name="Zapata F."/>
        </authorList>
    </citation>
    <scope>NUCLEOTIDE SEQUENCE</scope>
    <source>
        <strain evidence="2">UCBG64.0493</strain>
        <tissue evidence="2">Leaf</tissue>
    </source>
</reference>
<dbReference type="InterPro" id="IPR017853">
    <property type="entry name" value="GH"/>
</dbReference>
<dbReference type="EMBL" id="JAVXUP010000319">
    <property type="protein sequence ID" value="KAK3031033.1"/>
    <property type="molecule type" value="Genomic_DNA"/>
</dbReference>
<proteinExistence type="predicted"/>
<organism evidence="2 3">
    <name type="scientific">Escallonia herrerae</name>
    <dbReference type="NCBI Taxonomy" id="1293975"/>
    <lineage>
        <taxon>Eukaryota</taxon>
        <taxon>Viridiplantae</taxon>
        <taxon>Streptophyta</taxon>
        <taxon>Embryophyta</taxon>
        <taxon>Tracheophyta</taxon>
        <taxon>Spermatophyta</taxon>
        <taxon>Magnoliopsida</taxon>
        <taxon>eudicotyledons</taxon>
        <taxon>Gunneridae</taxon>
        <taxon>Pentapetalae</taxon>
        <taxon>asterids</taxon>
        <taxon>campanulids</taxon>
        <taxon>Escalloniales</taxon>
        <taxon>Escalloniaceae</taxon>
        <taxon>Escallonia</taxon>
    </lineage>
</organism>
<dbReference type="Proteomes" id="UP001188597">
    <property type="component" value="Unassembled WGS sequence"/>
</dbReference>
<sequence>MLESLLANSEKSGPEISGQIKDFTLCCAALASAQSSTYNQLSWIPGSLSEEANSAFCELSRASDKSDGAKLVIELMPEVLQYLQARIKESSIDTSDDVDQISAATARVSYPQLGKMSFLVIPCALTALDHWSPEVKSVSSFSFPHHRRHLQPHRHPPPTGTRLRRPRNPTDPRSPPPPARPSVVRAFSYCNTSLLLTVPNSLVPSFAANRSAADLWLYTHVVPFHPRARISAISVGFDASEVRPLLLPAIRNLHSSLSDLGLRHISVSTTFSFINTSPLPSPLLRRVPTTLKRHHHQTLAPVP</sequence>
<accession>A0AA89B8T7</accession>
<name>A0AA89B8T7_9ASTE</name>
<evidence type="ECO:0000313" key="2">
    <source>
        <dbReference type="EMBL" id="KAK3031033.1"/>
    </source>
</evidence>
<comment type="caution">
    <text evidence="2">The sequence shown here is derived from an EMBL/GenBank/DDBJ whole genome shotgun (WGS) entry which is preliminary data.</text>
</comment>
<dbReference type="Gene3D" id="3.20.20.80">
    <property type="entry name" value="Glycosidases"/>
    <property type="match status" value="1"/>
</dbReference>
<gene>
    <name evidence="2" type="ORF">RJ639_035064</name>
</gene>